<feature type="region of interest" description="Disordered" evidence="1">
    <location>
        <begin position="362"/>
        <end position="433"/>
    </location>
</feature>
<dbReference type="EMBL" id="KV878338">
    <property type="protein sequence ID" value="OJJ49134.1"/>
    <property type="molecule type" value="Genomic_DNA"/>
</dbReference>
<feature type="compositionally biased region" description="Polar residues" evidence="1">
    <location>
        <begin position="421"/>
        <end position="432"/>
    </location>
</feature>
<feature type="compositionally biased region" description="Polar residues" evidence="1">
    <location>
        <begin position="452"/>
        <end position="468"/>
    </location>
</feature>
<evidence type="ECO:0000313" key="2">
    <source>
        <dbReference type="EMBL" id="OJJ49134.1"/>
    </source>
</evidence>
<accession>A0A1L9SPY6</accession>
<feature type="compositionally biased region" description="Pro residues" evidence="1">
    <location>
        <begin position="756"/>
        <end position="769"/>
    </location>
</feature>
<dbReference type="STRING" id="1073090.A0A1L9SPY6"/>
<feature type="compositionally biased region" description="Polar residues" evidence="1">
    <location>
        <begin position="139"/>
        <end position="166"/>
    </location>
</feature>
<feature type="compositionally biased region" description="Polar residues" evidence="1">
    <location>
        <begin position="12"/>
        <end position="23"/>
    </location>
</feature>
<feature type="region of interest" description="Disordered" evidence="1">
    <location>
        <begin position="1"/>
        <end position="36"/>
    </location>
</feature>
<organism evidence="2 3">
    <name type="scientific">Penicilliopsis zonata CBS 506.65</name>
    <dbReference type="NCBI Taxonomy" id="1073090"/>
    <lineage>
        <taxon>Eukaryota</taxon>
        <taxon>Fungi</taxon>
        <taxon>Dikarya</taxon>
        <taxon>Ascomycota</taxon>
        <taxon>Pezizomycotina</taxon>
        <taxon>Eurotiomycetes</taxon>
        <taxon>Eurotiomycetidae</taxon>
        <taxon>Eurotiales</taxon>
        <taxon>Aspergillaceae</taxon>
        <taxon>Penicilliopsis</taxon>
    </lineage>
</organism>
<evidence type="ECO:0000313" key="3">
    <source>
        <dbReference type="Proteomes" id="UP000184188"/>
    </source>
</evidence>
<feature type="region of interest" description="Disordered" evidence="1">
    <location>
        <begin position="449"/>
        <end position="608"/>
    </location>
</feature>
<dbReference type="VEuPathDB" id="FungiDB:ASPZODRAFT_1402807"/>
<evidence type="ECO:0000256" key="1">
    <source>
        <dbReference type="SAM" id="MobiDB-lite"/>
    </source>
</evidence>
<feature type="compositionally biased region" description="Basic and acidic residues" evidence="1">
    <location>
        <begin position="530"/>
        <end position="543"/>
    </location>
</feature>
<feature type="compositionally biased region" description="Polar residues" evidence="1">
    <location>
        <begin position="378"/>
        <end position="398"/>
    </location>
</feature>
<feature type="compositionally biased region" description="Polar residues" evidence="1">
    <location>
        <begin position="237"/>
        <end position="258"/>
    </location>
</feature>
<protein>
    <submittedName>
        <fullName evidence="2">Uncharacterized protein</fullName>
    </submittedName>
</protein>
<dbReference type="AlphaFoldDB" id="A0A1L9SPY6"/>
<gene>
    <name evidence="2" type="ORF">ASPZODRAFT_1402807</name>
</gene>
<feature type="compositionally biased region" description="Low complexity" evidence="1">
    <location>
        <begin position="727"/>
        <end position="747"/>
    </location>
</feature>
<dbReference type="OrthoDB" id="5244050at2759"/>
<proteinExistence type="predicted"/>
<feature type="compositionally biased region" description="Acidic residues" evidence="1">
    <location>
        <begin position="471"/>
        <end position="481"/>
    </location>
</feature>
<name>A0A1L9SPY6_9EURO</name>
<dbReference type="GeneID" id="34611115"/>
<keyword evidence="3" id="KW-1185">Reference proteome</keyword>
<dbReference type="RefSeq" id="XP_022583644.1">
    <property type="nucleotide sequence ID" value="XM_022724650.1"/>
</dbReference>
<feature type="region of interest" description="Disordered" evidence="1">
    <location>
        <begin position="692"/>
        <end position="801"/>
    </location>
</feature>
<sequence>MGRDPQPLAIPTRTSSMAAQTTGHLKATRSREEMGGYYDKTSKASKILGEIPHQPLERGGMRDEERKWSRRPSFMVTPEIQPPPKSNRNFDLFPAPAAAEQITSAQTLRVRASSPLLGHDYHSQGLGVPSGSKQKKVHQTGSSSTLYSYFTNHRSRAGSSTSQASGERNGDALPKHPTTPPKKKSSRVGGEPSVSFAEDSRQPAKKESKRKMRPSRIDLSLLFPKPKITTPPLLSPQRMTHSPSPISMVSESPANNPNNKHENQHPPTRKLTKDPPHPQGLSSARDTHIIQRDNHPQRDIHRDTRIQRESHAQMLAPPEVLYASNRQSVASSLDVTRERSVRCSEFDLALKQYHDLYEAEGLEEELVEPNPRPRRGSRQATPSNRSKSNERAASQAPSERSAGAWSKSTHLSPRTKPSYPTRVSSSAENWQTDGRDLASLEVKHPLVKKSSKNALKNSDLHQSSVLCLSSSEDEEEGEEEDHVLPKKSRRQSGTRNNYKRDSVGTYNSDLLEAEIYTAKAIQATRGPAPRRIDKRPSVSDRGSRATRGLSPGRPPSVSSGGKSSYGGQKSSSRRSSGIPTISEPDVPRSPPPHPVAPVPSKELNRRSRIMAVTRQEEDFLEAMRQRKGRITPSLFHEARASGMGGGGDLEQGSMLSVPVQDHESFYGSSDMSFLRLSPGLKTFSNQLEQGALPLHHHRTTDKDAYIPSGEQKTAKPAVSPRTSLIYSESSPSPTTTGGASPLTPTLPIHRFSPLPSQKPPPRRPPPVVPPQDQRRHSRRRTDSSEALVFDEPDEVSPDDFPVWALGWASDRGSTSLATPVH</sequence>
<feature type="compositionally biased region" description="Basic and acidic residues" evidence="1">
    <location>
        <begin position="55"/>
        <end position="67"/>
    </location>
</feature>
<feature type="region of interest" description="Disordered" evidence="1">
    <location>
        <begin position="52"/>
        <end position="300"/>
    </location>
</feature>
<feature type="compositionally biased region" description="Basic and acidic residues" evidence="1">
    <location>
        <begin position="285"/>
        <end position="300"/>
    </location>
</feature>
<reference evidence="3" key="1">
    <citation type="journal article" date="2017" name="Genome Biol.">
        <title>Comparative genomics reveals high biological diversity and specific adaptations in the industrially and medically important fungal genus Aspergillus.</title>
        <authorList>
            <person name="de Vries R.P."/>
            <person name="Riley R."/>
            <person name="Wiebenga A."/>
            <person name="Aguilar-Osorio G."/>
            <person name="Amillis S."/>
            <person name="Uchima C.A."/>
            <person name="Anderluh G."/>
            <person name="Asadollahi M."/>
            <person name="Askin M."/>
            <person name="Barry K."/>
            <person name="Battaglia E."/>
            <person name="Bayram O."/>
            <person name="Benocci T."/>
            <person name="Braus-Stromeyer S.A."/>
            <person name="Caldana C."/>
            <person name="Canovas D."/>
            <person name="Cerqueira G.C."/>
            <person name="Chen F."/>
            <person name="Chen W."/>
            <person name="Choi C."/>
            <person name="Clum A."/>
            <person name="Dos Santos R.A."/>
            <person name="Damasio A.R."/>
            <person name="Diallinas G."/>
            <person name="Emri T."/>
            <person name="Fekete E."/>
            <person name="Flipphi M."/>
            <person name="Freyberg S."/>
            <person name="Gallo A."/>
            <person name="Gournas C."/>
            <person name="Habgood R."/>
            <person name="Hainaut M."/>
            <person name="Harispe M.L."/>
            <person name="Henrissat B."/>
            <person name="Hilden K.S."/>
            <person name="Hope R."/>
            <person name="Hossain A."/>
            <person name="Karabika E."/>
            <person name="Karaffa L."/>
            <person name="Karanyi Z."/>
            <person name="Krasevec N."/>
            <person name="Kuo A."/>
            <person name="Kusch H."/>
            <person name="LaButti K."/>
            <person name="Lagendijk E.L."/>
            <person name="Lapidus A."/>
            <person name="Levasseur A."/>
            <person name="Lindquist E."/>
            <person name="Lipzen A."/>
            <person name="Logrieco A.F."/>
            <person name="MacCabe A."/>
            <person name="Maekelae M.R."/>
            <person name="Malavazi I."/>
            <person name="Melin P."/>
            <person name="Meyer V."/>
            <person name="Mielnichuk N."/>
            <person name="Miskei M."/>
            <person name="Molnar A.P."/>
            <person name="Mule G."/>
            <person name="Ngan C.Y."/>
            <person name="Orejas M."/>
            <person name="Orosz E."/>
            <person name="Ouedraogo J.P."/>
            <person name="Overkamp K.M."/>
            <person name="Park H.-S."/>
            <person name="Perrone G."/>
            <person name="Piumi F."/>
            <person name="Punt P.J."/>
            <person name="Ram A.F."/>
            <person name="Ramon A."/>
            <person name="Rauscher S."/>
            <person name="Record E."/>
            <person name="Riano-Pachon D.M."/>
            <person name="Robert V."/>
            <person name="Roehrig J."/>
            <person name="Ruller R."/>
            <person name="Salamov A."/>
            <person name="Salih N.S."/>
            <person name="Samson R.A."/>
            <person name="Sandor E."/>
            <person name="Sanguinetti M."/>
            <person name="Schuetze T."/>
            <person name="Sepcic K."/>
            <person name="Shelest E."/>
            <person name="Sherlock G."/>
            <person name="Sophianopoulou V."/>
            <person name="Squina F.M."/>
            <person name="Sun H."/>
            <person name="Susca A."/>
            <person name="Todd R.B."/>
            <person name="Tsang A."/>
            <person name="Unkles S.E."/>
            <person name="van de Wiele N."/>
            <person name="van Rossen-Uffink D."/>
            <person name="Oliveira J.V."/>
            <person name="Vesth T.C."/>
            <person name="Visser J."/>
            <person name="Yu J.-H."/>
            <person name="Zhou M."/>
            <person name="Andersen M.R."/>
            <person name="Archer D.B."/>
            <person name="Baker S.E."/>
            <person name="Benoit I."/>
            <person name="Brakhage A.A."/>
            <person name="Braus G.H."/>
            <person name="Fischer R."/>
            <person name="Frisvad J.C."/>
            <person name="Goldman G.H."/>
            <person name="Houbraken J."/>
            <person name="Oakley B."/>
            <person name="Pocsi I."/>
            <person name="Scazzocchio C."/>
            <person name="Seiboth B."/>
            <person name="vanKuyk P.A."/>
            <person name="Wortman J."/>
            <person name="Dyer P.S."/>
            <person name="Grigoriev I.V."/>
        </authorList>
    </citation>
    <scope>NUCLEOTIDE SEQUENCE [LARGE SCALE GENOMIC DNA]</scope>
    <source>
        <strain evidence="3">CBS 506.65</strain>
    </source>
</reference>
<dbReference type="Proteomes" id="UP000184188">
    <property type="component" value="Unassembled WGS sequence"/>
</dbReference>
<feature type="compositionally biased region" description="Pro residues" evidence="1">
    <location>
        <begin position="587"/>
        <end position="597"/>
    </location>
</feature>
<feature type="compositionally biased region" description="Low complexity" evidence="1">
    <location>
        <begin position="547"/>
        <end position="584"/>
    </location>
</feature>
<feature type="compositionally biased region" description="Acidic residues" evidence="1">
    <location>
        <begin position="788"/>
        <end position="797"/>
    </location>
</feature>